<dbReference type="InterPro" id="IPR019516">
    <property type="entry name" value="Glomulin/ALF4"/>
</dbReference>
<keyword evidence="1" id="KW-1185">Reference proteome</keyword>
<reference evidence="2" key="1">
    <citation type="submission" date="2025-08" db="UniProtKB">
        <authorList>
            <consortium name="RefSeq"/>
        </authorList>
    </citation>
    <scope>IDENTIFICATION</scope>
    <source>
        <strain evidence="2">11010-0011.00</strain>
        <tissue evidence="2">Whole body</tissue>
    </source>
</reference>
<accession>A0A6J2UC89</accession>
<dbReference type="PANTHER" id="PTHR15430:SF1">
    <property type="entry name" value="GLOMULIN"/>
    <property type="match status" value="1"/>
</dbReference>
<dbReference type="AlphaFoldDB" id="A0A6J2UC89"/>
<proteinExistence type="predicted"/>
<dbReference type="InterPro" id="IPR016024">
    <property type="entry name" value="ARM-type_fold"/>
</dbReference>
<dbReference type="GeneID" id="115632876"/>
<dbReference type="GO" id="GO:0005737">
    <property type="term" value="C:cytoplasm"/>
    <property type="evidence" value="ECO:0007669"/>
    <property type="project" value="TreeGrafter"/>
</dbReference>
<sequence length="628" mass="71016">MEPVCEADAADNLLKLIRQLIVEEAYDGVKMLFYGPDPSKCAKNLHLMPAIAMDIYNEICFPSLNDEINSDDPELFDCSNELLKLLADYAPLEDLMLELMERIEESRSQAVFSAYIRALQVVLLRHGNQKPQALEWCLNSVFTRLQELPLPAYLSEGYDADQARLLEQDPKVEDLLAHYITVELFLEPLLTDVAVKDVPTGACQTFRDCSMSRRNILTCFLIQLLGKPLALLELSYVKKDMTVSYVQQIVKSLTEHVTQCIGDPYYLLGLVEKRARWQRKLDAAKGVFEMSSQNVFLIEEKLPLHALGMYYHALFVGNLLPPNAPKVYSSLFLLEAGIYLGAVLLEQTEPPLQFSGLRLIEHLVSELTVEIPEASLQMEVHKRFCMALCSIVGYSPQVPLRQLGLCVLRDYILSFGHSGKYFIIKNLLETLQHDGLMGYLSSMYKDLVNQALNQNETLPEVYHGAQFRSMLLLSVCCLPNDVKSDLLMNADRLNSALNIVRYFALRDTLNHTGFWNVMPEIEIKLLQPLGKALDFSLAHYKAYKDRVVNGQSASDDAMIKEQLNMLSMKITNSGVAGEGDSTMPDIGQKQKLEVLGSSITSLEQLLYLYLRTNECLEQSSRKRKQTEV</sequence>
<name>A0A6J2UC89_DROLE</name>
<dbReference type="SUPFAM" id="SSF48371">
    <property type="entry name" value="ARM repeat"/>
    <property type="match status" value="1"/>
</dbReference>
<dbReference type="PANTHER" id="PTHR15430">
    <property type="entry name" value="GLOMULIN"/>
    <property type="match status" value="1"/>
</dbReference>
<protein>
    <submittedName>
        <fullName evidence="2">Glomulin</fullName>
    </submittedName>
</protein>
<dbReference type="OrthoDB" id="619536at2759"/>
<dbReference type="GO" id="GO:0055105">
    <property type="term" value="F:ubiquitin-protein transferase inhibitor activity"/>
    <property type="evidence" value="ECO:0007669"/>
    <property type="project" value="TreeGrafter"/>
</dbReference>
<dbReference type="RefSeq" id="XP_030386014.1">
    <property type="nucleotide sequence ID" value="XM_030530154.1"/>
</dbReference>
<dbReference type="Pfam" id="PF08568">
    <property type="entry name" value="Kinetochor_Ybp2"/>
    <property type="match status" value="1"/>
</dbReference>
<gene>
    <name evidence="2" type="primary">LOC115632876</name>
</gene>
<evidence type="ECO:0000313" key="2">
    <source>
        <dbReference type="RefSeq" id="XP_030386014.1"/>
    </source>
</evidence>
<organism evidence="1 2">
    <name type="scientific">Drosophila lebanonensis</name>
    <name type="common">Fruit fly</name>
    <name type="synonym">Scaptodrosophila lebanonensis</name>
    <dbReference type="NCBI Taxonomy" id="7225"/>
    <lineage>
        <taxon>Eukaryota</taxon>
        <taxon>Metazoa</taxon>
        <taxon>Ecdysozoa</taxon>
        <taxon>Arthropoda</taxon>
        <taxon>Hexapoda</taxon>
        <taxon>Insecta</taxon>
        <taxon>Pterygota</taxon>
        <taxon>Neoptera</taxon>
        <taxon>Endopterygota</taxon>
        <taxon>Diptera</taxon>
        <taxon>Brachycera</taxon>
        <taxon>Muscomorpha</taxon>
        <taxon>Ephydroidea</taxon>
        <taxon>Drosophilidae</taxon>
        <taxon>Scaptodrosophila</taxon>
    </lineage>
</organism>
<dbReference type="InterPro" id="IPR013877">
    <property type="entry name" value="YAP-bd/ALF4/Glomulin"/>
</dbReference>
<dbReference type="Proteomes" id="UP000504634">
    <property type="component" value="Unplaced"/>
</dbReference>
<evidence type="ECO:0000313" key="1">
    <source>
        <dbReference type="Proteomes" id="UP000504634"/>
    </source>
</evidence>